<evidence type="ECO:0000256" key="2">
    <source>
        <dbReference type="ARBA" id="ARBA00012150"/>
    </source>
</evidence>
<gene>
    <name evidence="9" type="ORF">VUQ06_09090</name>
    <name evidence="8" type="ORF">VUQ08_00955</name>
</gene>
<protein>
    <recommendedName>
        <fullName evidence="3 5">acylphosphatase</fullName>
        <ecNumber evidence="2 5">3.6.1.7</ecNumber>
    </recommendedName>
</protein>
<evidence type="ECO:0000256" key="6">
    <source>
        <dbReference type="RuleBase" id="RU004168"/>
    </source>
</evidence>
<evidence type="ECO:0000256" key="5">
    <source>
        <dbReference type="PROSITE-ProRule" id="PRU00520"/>
    </source>
</evidence>
<comment type="similarity">
    <text evidence="1 6">Belongs to the acylphosphatase family.</text>
</comment>
<evidence type="ECO:0000313" key="9">
    <source>
        <dbReference type="EMBL" id="XBC49623.1"/>
    </source>
</evidence>
<organism evidence="9">
    <name type="scientific">Dolosigranulum savutiense</name>
    <dbReference type="NCBI Taxonomy" id="3110288"/>
    <lineage>
        <taxon>Bacteria</taxon>
        <taxon>Bacillati</taxon>
        <taxon>Bacillota</taxon>
        <taxon>Bacilli</taxon>
        <taxon>Lactobacillales</taxon>
        <taxon>Carnobacteriaceae</taxon>
        <taxon>Dolosigranulum</taxon>
    </lineage>
</organism>
<dbReference type="PROSITE" id="PS00150">
    <property type="entry name" value="ACYLPHOSPHATASE_1"/>
    <property type="match status" value="1"/>
</dbReference>
<dbReference type="PANTHER" id="PTHR47268">
    <property type="entry name" value="ACYLPHOSPHATASE"/>
    <property type="match status" value="1"/>
</dbReference>
<dbReference type="SUPFAM" id="SSF54975">
    <property type="entry name" value="Acylphosphatase/BLUF domain-like"/>
    <property type="match status" value="1"/>
</dbReference>
<evidence type="ECO:0000256" key="1">
    <source>
        <dbReference type="ARBA" id="ARBA00005614"/>
    </source>
</evidence>
<feature type="active site" evidence="5">
    <location>
        <position position="69"/>
    </location>
</feature>
<dbReference type="InterPro" id="IPR001792">
    <property type="entry name" value="Acylphosphatase-like_dom"/>
</dbReference>
<dbReference type="Pfam" id="PF00708">
    <property type="entry name" value="Acylphosphatase"/>
    <property type="match status" value="1"/>
</dbReference>
<dbReference type="AlphaFoldDB" id="A0AB74TXP1"/>
<dbReference type="PROSITE" id="PS51160">
    <property type="entry name" value="ACYLPHOSPHATASE_3"/>
    <property type="match status" value="1"/>
</dbReference>
<dbReference type="RefSeq" id="WP_347300543.1">
    <property type="nucleotide sequence ID" value="NZ_CP142433.1"/>
</dbReference>
<dbReference type="InterPro" id="IPR020456">
    <property type="entry name" value="Acylphosphatase"/>
</dbReference>
<keyword evidence="5" id="KW-0378">Hydrolase</keyword>
<comment type="catalytic activity">
    <reaction evidence="4 5">
        <text>an acyl phosphate + H2O = a carboxylate + phosphate + H(+)</text>
        <dbReference type="Rhea" id="RHEA:14965"/>
        <dbReference type="ChEBI" id="CHEBI:15377"/>
        <dbReference type="ChEBI" id="CHEBI:15378"/>
        <dbReference type="ChEBI" id="CHEBI:29067"/>
        <dbReference type="ChEBI" id="CHEBI:43474"/>
        <dbReference type="ChEBI" id="CHEBI:59918"/>
        <dbReference type="EC" id="3.6.1.7"/>
    </reaction>
</comment>
<evidence type="ECO:0000313" key="8">
    <source>
        <dbReference type="EMBL" id="XBC46214.1"/>
    </source>
</evidence>
<name>A0AB74TXP1_9LACT</name>
<sequence length="124" mass="13918">MMTSLLDEFFKKSKNNQTTAEIITKGDRSQFDGEVKFKATIHGRVQGVGFRFSTNQLAKELDIRGIVRNESDGTVYVEAVGAEEQIDTFIKRLAQGPSPAANVDKVDIHFDNSIKDYQRFSQAN</sequence>
<dbReference type="EMBL" id="CP142435">
    <property type="protein sequence ID" value="XBC49623.1"/>
    <property type="molecule type" value="Genomic_DNA"/>
</dbReference>
<dbReference type="PRINTS" id="PR00112">
    <property type="entry name" value="ACYLPHPHTASE"/>
</dbReference>
<dbReference type="Gene3D" id="3.30.70.100">
    <property type="match status" value="1"/>
</dbReference>
<accession>A0AB74TXP1</accession>
<proteinExistence type="inferred from homology"/>
<dbReference type="KEGG" id="dst:VUQ06_09090"/>
<dbReference type="PANTHER" id="PTHR47268:SF4">
    <property type="entry name" value="ACYLPHOSPHATASE"/>
    <property type="match status" value="1"/>
</dbReference>
<reference evidence="9" key="1">
    <citation type="submission" date="2023-12" db="EMBL/GenBank/DDBJ databases">
        <title>Dolosigranulum savutii sp. nov. isolated from human upper respiratory samples collected in Botswana.</title>
        <authorList>
            <person name="Kelly M.S."/>
        </authorList>
    </citation>
    <scope>NUCLEOTIDE SEQUENCE</scope>
    <source>
        <strain evidence="9">MSK294</strain>
        <strain evidence="8">MSK433</strain>
    </source>
</reference>
<feature type="domain" description="Acylphosphatase-like" evidence="7">
    <location>
        <begin position="36"/>
        <end position="124"/>
    </location>
</feature>
<dbReference type="GO" id="GO:0003998">
    <property type="term" value="F:acylphosphatase activity"/>
    <property type="evidence" value="ECO:0007669"/>
    <property type="project" value="UniProtKB-EC"/>
</dbReference>
<dbReference type="EC" id="3.6.1.7" evidence="2 5"/>
<dbReference type="EMBL" id="CP142433">
    <property type="protein sequence ID" value="XBC46214.1"/>
    <property type="molecule type" value="Genomic_DNA"/>
</dbReference>
<dbReference type="InterPro" id="IPR036046">
    <property type="entry name" value="Acylphosphatase-like_dom_sf"/>
</dbReference>
<evidence type="ECO:0000256" key="3">
    <source>
        <dbReference type="ARBA" id="ARBA00015991"/>
    </source>
</evidence>
<dbReference type="InterPro" id="IPR017968">
    <property type="entry name" value="Acylphosphatase_CS"/>
</dbReference>
<evidence type="ECO:0000256" key="4">
    <source>
        <dbReference type="ARBA" id="ARBA00047645"/>
    </source>
</evidence>
<feature type="active site" evidence="5">
    <location>
        <position position="51"/>
    </location>
</feature>
<evidence type="ECO:0000259" key="7">
    <source>
        <dbReference type="PROSITE" id="PS51160"/>
    </source>
</evidence>